<comment type="caution">
    <text evidence="1">The sequence shown here is derived from an EMBL/GenBank/DDBJ whole genome shotgun (WGS) entry which is preliminary data.</text>
</comment>
<evidence type="ECO:0000313" key="2">
    <source>
        <dbReference type="Proteomes" id="UP001447516"/>
    </source>
</evidence>
<dbReference type="EMBL" id="JBDJAW010000034">
    <property type="protein sequence ID" value="MEN3539536.1"/>
    <property type="molecule type" value="Genomic_DNA"/>
</dbReference>
<evidence type="ECO:0000313" key="1">
    <source>
        <dbReference type="EMBL" id="MEN3539536.1"/>
    </source>
</evidence>
<accession>A0ABV0AZP6</accession>
<dbReference type="Proteomes" id="UP001447516">
    <property type="component" value="Unassembled WGS sequence"/>
</dbReference>
<reference evidence="1 2" key="1">
    <citation type="submission" date="2024-05" db="EMBL/GenBank/DDBJ databases">
        <title>Microbispora sp.ZYX-F-249.</title>
        <authorList>
            <person name="Xie H."/>
        </authorList>
    </citation>
    <scope>NUCLEOTIDE SEQUENCE [LARGE SCALE GENOMIC DNA]</scope>
    <source>
        <strain evidence="1 2">ZYX-F-249</strain>
    </source>
</reference>
<dbReference type="RefSeq" id="WP_346229426.1">
    <property type="nucleotide sequence ID" value="NZ_JBDJAW010000034.1"/>
</dbReference>
<proteinExistence type="predicted"/>
<dbReference type="Pfam" id="PF11697">
    <property type="entry name" value="DUF3293"/>
    <property type="match status" value="1"/>
</dbReference>
<name>A0ABV0AZP6_9ACTN</name>
<protein>
    <submittedName>
        <fullName evidence="1">DUF3293 domain-containing protein</fullName>
    </submittedName>
</protein>
<dbReference type="InterPro" id="IPR021710">
    <property type="entry name" value="DUF3293"/>
</dbReference>
<gene>
    <name evidence="1" type="ORF">AAH991_30800</name>
</gene>
<sequence>MPVPNDPYALRRTHCPGCGVFYNGANIGPREPVVEGFPGVYYAQCPHCRLRWHVHRPDAPERQLADLFVAERPDEQPDIAAAWTGAVLRLTLDDRILRVGPAVGGPGTEEIPHPLDEVAHVLTGWNPGGQPDHLTRNVDAHERLLDDLRERGPGLLPDAACHHPEFAWAEQAVVVVGGEEDVVLEVARRFGQPAVLRWTPGLLTPIHTATGEPLTDGDPVAVSRLPQRPCVMTGEVRDEVCRNPGGPWISRSRAVAADWNDRRTCLYAALGCDTCHGARADGVSGAPARVVHIRPSVPSRYGLARRVPVTGP</sequence>
<keyword evidence="2" id="KW-1185">Reference proteome</keyword>
<organism evidence="1 2">
    <name type="scientific">Microbispora maris</name>
    <dbReference type="NCBI Taxonomy" id="3144104"/>
    <lineage>
        <taxon>Bacteria</taxon>
        <taxon>Bacillati</taxon>
        <taxon>Actinomycetota</taxon>
        <taxon>Actinomycetes</taxon>
        <taxon>Streptosporangiales</taxon>
        <taxon>Streptosporangiaceae</taxon>
        <taxon>Microbispora</taxon>
    </lineage>
</organism>